<evidence type="ECO:0000256" key="4">
    <source>
        <dbReference type="ARBA" id="ARBA00023125"/>
    </source>
</evidence>
<dbReference type="GO" id="GO:0003697">
    <property type="term" value="F:single-stranded DNA binding"/>
    <property type="evidence" value="ECO:0007669"/>
    <property type="project" value="TreeGrafter"/>
</dbReference>
<dbReference type="EMBL" id="KZ819602">
    <property type="protein sequence ID" value="PWN37366.1"/>
    <property type="molecule type" value="Genomic_DNA"/>
</dbReference>
<dbReference type="GO" id="GO:0000110">
    <property type="term" value="C:nucleotide-excision repair factor 1 complex"/>
    <property type="evidence" value="ECO:0007669"/>
    <property type="project" value="TreeGrafter"/>
</dbReference>
<feature type="non-terminal residue" evidence="8">
    <location>
        <position position="1"/>
    </location>
</feature>
<dbReference type="SUPFAM" id="SSF47781">
    <property type="entry name" value="RuvA domain 2-like"/>
    <property type="match status" value="1"/>
</dbReference>
<dbReference type="InterPro" id="IPR011335">
    <property type="entry name" value="Restrct_endonuc-II-like"/>
</dbReference>
<evidence type="ECO:0000313" key="9">
    <source>
        <dbReference type="Proteomes" id="UP000245771"/>
    </source>
</evidence>
<keyword evidence="5" id="KW-0234">DNA repair</keyword>
<sequence>GSGSNILINQRQRQNPMISLIKNVPWEYSDIVADFQVGLTSCVLFLSIRYHRLHPEYIHQRIEKLGKMYTLRILMISCDVDQPDSAIKELTKLALVKDLTVMVGWSNEELARYLELYKKYENKSPDLIRERINDDFLSHYSAALRSIRGVNKTDVHTLATHVGPFSAIANVSSEQLDRCPGFGEIKIANIIDAFHQPFR</sequence>
<evidence type="ECO:0000256" key="1">
    <source>
        <dbReference type="ARBA" id="ARBA00004123"/>
    </source>
</evidence>
<comment type="similarity">
    <text evidence="2">Belongs to the ERCC1/RAD10/SWI10 family.</text>
</comment>
<evidence type="ECO:0000259" key="7">
    <source>
        <dbReference type="Pfam" id="PF03834"/>
    </source>
</evidence>
<dbReference type="Proteomes" id="UP000245771">
    <property type="component" value="Unassembled WGS sequence"/>
</dbReference>
<evidence type="ECO:0000256" key="6">
    <source>
        <dbReference type="ARBA" id="ARBA00023242"/>
    </source>
</evidence>
<evidence type="ECO:0000313" key="8">
    <source>
        <dbReference type="EMBL" id="PWN37366.1"/>
    </source>
</evidence>
<dbReference type="GO" id="GO:0070522">
    <property type="term" value="C:ERCC4-ERCC1 complex"/>
    <property type="evidence" value="ECO:0007669"/>
    <property type="project" value="TreeGrafter"/>
</dbReference>
<dbReference type="GO" id="GO:0006312">
    <property type="term" value="P:mitotic recombination"/>
    <property type="evidence" value="ECO:0007669"/>
    <property type="project" value="TreeGrafter"/>
</dbReference>
<dbReference type="PANTHER" id="PTHR12749">
    <property type="entry name" value="EXCISION REPAIR CROSS-COMPLEMENTING 1 ERCC1"/>
    <property type="match status" value="1"/>
</dbReference>
<dbReference type="FunCoup" id="A0A316VIJ9">
    <property type="interactions" value="64"/>
</dbReference>
<dbReference type="GeneID" id="37017824"/>
<dbReference type="FunFam" id="3.40.50.10130:FF:000001">
    <property type="entry name" value="DNA excision repair protein ERCC-1"/>
    <property type="match status" value="1"/>
</dbReference>
<comment type="subcellular location">
    <subcellularLocation>
        <location evidence="1">Nucleus</location>
    </subcellularLocation>
</comment>
<dbReference type="GO" id="GO:0003684">
    <property type="term" value="F:damaged DNA binding"/>
    <property type="evidence" value="ECO:0007669"/>
    <property type="project" value="InterPro"/>
</dbReference>
<accession>A0A316VIJ9</accession>
<name>A0A316VIJ9_9BASI</name>
<dbReference type="Gene3D" id="1.10.150.20">
    <property type="entry name" value="5' to 3' exonuclease, C-terminal subdomain"/>
    <property type="match status" value="1"/>
</dbReference>
<keyword evidence="3" id="KW-0227">DNA damage</keyword>
<protein>
    <submittedName>
        <fullName evidence="8">DNA repair protein rad10</fullName>
    </submittedName>
</protein>
<dbReference type="InterPro" id="IPR047260">
    <property type="entry name" value="ERCC1-like_central_dom"/>
</dbReference>
<dbReference type="STRING" id="1280837.A0A316VIJ9"/>
<dbReference type="GO" id="GO:0070914">
    <property type="term" value="P:UV-damage excision repair"/>
    <property type="evidence" value="ECO:0007669"/>
    <property type="project" value="TreeGrafter"/>
</dbReference>
<keyword evidence="4" id="KW-0238">DNA-binding</keyword>
<dbReference type="CDD" id="cd22325">
    <property type="entry name" value="ERCC1_C-like"/>
    <property type="match status" value="1"/>
</dbReference>
<dbReference type="NCBIfam" id="TIGR00597">
    <property type="entry name" value="rad10"/>
    <property type="match status" value="1"/>
</dbReference>
<dbReference type="InParanoid" id="A0A316VIJ9"/>
<feature type="domain" description="ERCC1-like central" evidence="7">
    <location>
        <begin position="5"/>
        <end position="118"/>
    </location>
</feature>
<organism evidence="8 9">
    <name type="scientific">Meira miltonrushii</name>
    <dbReference type="NCBI Taxonomy" id="1280837"/>
    <lineage>
        <taxon>Eukaryota</taxon>
        <taxon>Fungi</taxon>
        <taxon>Dikarya</taxon>
        <taxon>Basidiomycota</taxon>
        <taxon>Ustilaginomycotina</taxon>
        <taxon>Exobasidiomycetes</taxon>
        <taxon>Exobasidiales</taxon>
        <taxon>Brachybasidiaceae</taxon>
        <taxon>Meira</taxon>
    </lineage>
</organism>
<gene>
    <name evidence="8" type="ORF">FA14DRAFT_114232</name>
</gene>
<dbReference type="PANTHER" id="PTHR12749:SF0">
    <property type="entry name" value="DNA EXCISION REPAIR PROTEIN ERCC-1"/>
    <property type="match status" value="1"/>
</dbReference>
<evidence type="ECO:0000256" key="5">
    <source>
        <dbReference type="ARBA" id="ARBA00023204"/>
    </source>
</evidence>
<feature type="non-terminal residue" evidence="8">
    <location>
        <position position="199"/>
    </location>
</feature>
<evidence type="ECO:0000256" key="2">
    <source>
        <dbReference type="ARBA" id="ARBA00008283"/>
    </source>
</evidence>
<dbReference type="RefSeq" id="XP_025357668.1">
    <property type="nucleotide sequence ID" value="XM_025496043.1"/>
</dbReference>
<dbReference type="OrthoDB" id="10262814at2759"/>
<evidence type="ECO:0000256" key="3">
    <source>
        <dbReference type="ARBA" id="ARBA00022763"/>
    </source>
</evidence>
<dbReference type="GO" id="GO:0006302">
    <property type="term" value="P:double-strand break repair"/>
    <property type="evidence" value="ECO:0007669"/>
    <property type="project" value="UniProtKB-ARBA"/>
</dbReference>
<proteinExistence type="inferred from homology"/>
<keyword evidence="9" id="KW-1185">Reference proteome</keyword>
<dbReference type="SUPFAM" id="SSF52980">
    <property type="entry name" value="Restriction endonuclease-like"/>
    <property type="match status" value="1"/>
</dbReference>
<dbReference type="Pfam" id="PF14520">
    <property type="entry name" value="HHH_5"/>
    <property type="match status" value="1"/>
</dbReference>
<dbReference type="InterPro" id="IPR010994">
    <property type="entry name" value="RuvA_2-like"/>
</dbReference>
<dbReference type="InterPro" id="IPR004579">
    <property type="entry name" value="ERCC1/RAD10/SWI10"/>
</dbReference>
<reference evidence="8 9" key="1">
    <citation type="journal article" date="2018" name="Mol. Biol. Evol.">
        <title>Broad Genomic Sampling Reveals a Smut Pathogenic Ancestry of the Fungal Clade Ustilaginomycotina.</title>
        <authorList>
            <person name="Kijpornyongpan T."/>
            <person name="Mondo S.J."/>
            <person name="Barry K."/>
            <person name="Sandor L."/>
            <person name="Lee J."/>
            <person name="Lipzen A."/>
            <person name="Pangilinan J."/>
            <person name="LaButti K."/>
            <person name="Hainaut M."/>
            <person name="Henrissat B."/>
            <person name="Grigoriev I.V."/>
            <person name="Spatafora J.W."/>
            <person name="Aime M.C."/>
        </authorList>
    </citation>
    <scope>NUCLEOTIDE SEQUENCE [LARGE SCALE GENOMIC DNA]</scope>
    <source>
        <strain evidence="8 9">MCA 3882</strain>
    </source>
</reference>
<dbReference type="Pfam" id="PF03834">
    <property type="entry name" value="Rad10"/>
    <property type="match status" value="1"/>
</dbReference>
<dbReference type="AlphaFoldDB" id="A0A316VIJ9"/>
<dbReference type="Gene3D" id="3.40.50.10130">
    <property type="match status" value="1"/>
</dbReference>
<keyword evidence="6" id="KW-0539">Nucleus</keyword>